<dbReference type="RefSeq" id="WP_154416590.1">
    <property type="nucleotide sequence ID" value="NZ_VUNS01000001.1"/>
</dbReference>
<name>A0A844FYQ6_9BACT</name>
<gene>
    <name evidence="2" type="ORF">FYJ85_00095</name>
</gene>
<keyword evidence="1" id="KW-0732">Signal</keyword>
<evidence type="ECO:0000256" key="1">
    <source>
        <dbReference type="SAM" id="SignalP"/>
    </source>
</evidence>
<feature type="signal peptide" evidence="1">
    <location>
        <begin position="1"/>
        <end position="19"/>
    </location>
</feature>
<sequence length="1063" mass="116221">MKKRLSALLLLFAAGTLAAASFELPGGILSLPSAGIINPAEGTVEITVTPAGDVKDLRNDWSFAFVLPGKENSNAERTVLGIYTPSGNPETEHGLRGILRGAGGQVVYLEDKASPIRAGETVNLALSWGPAGAVFSVNGKELRRAPFKGPLIDAAPMLNVITRSPFYPSRLKVSAAQLPSGMLNASPEKPFTADAECTLLADDLADCRFFAAPFFRNRNFVSLLPFGKLSDRVVRENEPVSLDFVGCNYTERPVELPVEFRIREFRERAAHTVRRTVTLPPGCVQQIFRLDPGPLAAGLHSIEVHAGDEPVRKLKLSVLPAVSGAPEGKLAEYLGLAAAREPELFKKLNIKWMRSWGHPDLNWFQVEPVRGKFDFRTADRIIDAYRACNVNILAVLGYPPLWAAEPPPAEGERAKFRYRRGEPGRWKPRSVDEWRNYVRNVAGHFTGRVRHYEIYNEVDFHPPGFAESFSGTTEEYFELLKSASQEIRAADTANQVLVSGFSNTPTVCDMEMPEKLVSLGAGDWVDIWNVHSYRAKVGMAEMKALADRARPGMPIWQTEQMWHVINDPARRSYLTAAINLWFLELGFDKYFSFGWGRDTLSDEHTNSPEPSLQAFAVSQYFLDRCDARRGVVKGLPEGEFDVNCELVRRDGNILSAVGSSAGSYTVEFQGKILEARDTMGRRIDCSGNRFRTGGEICYLVSPEPLEIVSATLDAAGELLSNTGFEDLVGDALTGIERCTFAGWITRVNFDPGAKISIRPEGGSGRYAAELRTTGKGRVYLFEYIKPPATGAYRVTAHFKNLSGNAKPYISVFDTSPGAKLLLRKDYPTPPADRFEKLTFDFTLDKLPADNLAVIFGVDGGSGAVLLDDVGMVRHVPQKLDDENAVFVPLPEPDGKTVLSAGTDIIDLDTARALGRGRKVFGGYPFELGGGWLAAAGTRWSNPAAAETPAVRGRCRSIVLLLAAMYNDPAQGAKLGALLLRYADGSEAELPLRSNVELRDWYLAGAPADPIPAAAEFIAPDLKEFGFYAAELANPHPERELVSIGLAAEPQGGIIAVRAVTLAR</sequence>
<organism evidence="2 3">
    <name type="scientific">Victivallis lenta</name>
    <dbReference type="NCBI Taxonomy" id="2606640"/>
    <lineage>
        <taxon>Bacteria</taxon>
        <taxon>Pseudomonadati</taxon>
        <taxon>Lentisphaerota</taxon>
        <taxon>Lentisphaeria</taxon>
        <taxon>Victivallales</taxon>
        <taxon>Victivallaceae</taxon>
        <taxon>Victivallis</taxon>
    </lineage>
</organism>
<dbReference type="SUPFAM" id="SSF51445">
    <property type="entry name" value="(Trans)glycosidases"/>
    <property type="match status" value="1"/>
</dbReference>
<keyword evidence="3" id="KW-1185">Reference proteome</keyword>
<accession>A0A844FYQ6</accession>
<feature type="chain" id="PRO_5032638070" evidence="1">
    <location>
        <begin position="20"/>
        <end position="1063"/>
    </location>
</feature>
<protein>
    <submittedName>
        <fullName evidence="2">Uncharacterized protein</fullName>
    </submittedName>
</protein>
<dbReference type="PANTHER" id="PTHR12631:SF10">
    <property type="entry name" value="BETA-XYLOSIDASE-LIKE PROTEIN-RELATED"/>
    <property type="match status" value="1"/>
</dbReference>
<dbReference type="Gene3D" id="2.60.120.260">
    <property type="entry name" value="Galactose-binding domain-like"/>
    <property type="match status" value="1"/>
</dbReference>
<dbReference type="PANTHER" id="PTHR12631">
    <property type="entry name" value="ALPHA-L-IDURONIDASE"/>
    <property type="match status" value="1"/>
</dbReference>
<dbReference type="Gene3D" id="3.20.20.80">
    <property type="entry name" value="Glycosidases"/>
    <property type="match status" value="1"/>
</dbReference>
<dbReference type="InterPro" id="IPR051923">
    <property type="entry name" value="Glycosyl_Hydrolase_39"/>
</dbReference>
<proteinExistence type="predicted"/>
<reference evidence="2 3" key="1">
    <citation type="submission" date="2019-08" db="EMBL/GenBank/DDBJ databases">
        <title>In-depth cultivation of the pig gut microbiome towards novel bacterial diversity and tailored functional studies.</title>
        <authorList>
            <person name="Wylensek D."/>
            <person name="Hitch T.C.A."/>
            <person name="Clavel T."/>
        </authorList>
    </citation>
    <scope>NUCLEOTIDE SEQUENCE [LARGE SCALE GENOMIC DNA]</scope>
    <source>
        <strain evidence="2 3">BBE-744-WT-12</strain>
    </source>
</reference>
<dbReference type="EMBL" id="VUNS01000001">
    <property type="protein sequence ID" value="MST95449.1"/>
    <property type="molecule type" value="Genomic_DNA"/>
</dbReference>
<dbReference type="GO" id="GO:0004553">
    <property type="term" value="F:hydrolase activity, hydrolyzing O-glycosyl compounds"/>
    <property type="evidence" value="ECO:0007669"/>
    <property type="project" value="TreeGrafter"/>
</dbReference>
<comment type="caution">
    <text evidence="2">The sequence shown here is derived from an EMBL/GenBank/DDBJ whole genome shotgun (WGS) entry which is preliminary data.</text>
</comment>
<dbReference type="InterPro" id="IPR017853">
    <property type="entry name" value="GH"/>
</dbReference>
<dbReference type="Proteomes" id="UP000435649">
    <property type="component" value="Unassembled WGS sequence"/>
</dbReference>
<evidence type="ECO:0000313" key="3">
    <source>
        <dbReference type="Proteomes" id="UP000435649"/>
    </source>
</evidence>
<evidence type="ECO:0000313" key="2">
    <source>
        <dbReference type="EMBL" id="MST95449.1"/>
    </source>
</evidence>
<dbReference type="AlphaFoldDB" id="A0A844FYQ6"/>